<comment type="caution">
    <text evidence="3">The sequence shown here is derived from an EMBL/GenBank/DDBJ whole genome shotgun (WGS) entry which is preliminary data.</text>
</comment>
<dbReference type="InterPro" id="IPR029058">
    <property type="entry name" value="AB_hydrolase_fold"/>
</dbReference>
<dbReference type="InterPro" id="IPR013094">
    <property type="entry name" value="AB_hydrolase_3"/>
</dbReference>
<dbReference type="Proteomes" id="UP001296104">
    <property type="component" value="Unassembled WGS sequence"/>
</dbReference>
<dbReference type="Pfam" id="PF07859">
    <property type="entry name" value="Abhydrolase_3"/>
    <property type="match status" value="1"/>
</dbReference>
<proteinExistence type="predicted"/>
<reference evidence="3" key="1">
    <citation type="submission" date="2023-11" db="EMBL/GenBank/DDBJ databases">
        <authorList>
            <person name="Alioto T."/>
            <person name="Alioto T."/>
            <person name="Gomez Garrido J."/>
        </authorList>
    </citation>
    <scope>NUCLEOTIDE SEQUENCE</scope>
</reference>
<evidence type="ECO:0000259" key="2">
    <source>
        <dbReference type="Pfam" id="PF07859"/>
    </source>
</evidence>
<dbReference type="GO" id="GO:0016787">
    <property type="term" value="F:hydrolase activity"/>
    <property type="evidence" value="ECO:0007669"/>
    <property type="project" value="UniProtKB-KW"/>
</dbReference>
<organism evidence="3 4">
    <name type="scientific">Lecanosticta acicola</name>
    <dbReference type="NCBI Taxonomy" id="111012"/>
    <lineage>
        <taxon>Eukaryota</taxon>
        <taxon>Fungi</taxon>
        <taxon>Dikarya</taxon>
        <taxon>Ascomycota</taxon>
        <taxon>Pezizomycotina</taxon>
        <taxon>Dothideomycetes</taxon>
        <taxon>Dothideomycetidae</taxon>
        <taxon>Mycosphaerellales</taxon>
        <taxon>Mycosphaerellaceae</taxon>
        <taxon>Lecanosticta</taxon>
    </lineage>
</organism>
<dbReference type="SUPFAM" id="SSF53474">
    <property type="entry name" value="alpha/beta-Hydrolases"/>
    <property type="match status" value="1"/>
</dbReference>
<keyword evidence="1" id="KW-0378">Hydrolase</keyword>
<evidence type="ECO:0000313" key="4">
    <source>
        <dbReference type="Proteomes" id="UP001296104"/>
    </source>
</evidence>
<dbReference type="PANTHER" id="PTHR48081:SF3">
    <property type="entry name" value="ALPHA_BETA HYDROLASE FOLD-3 DOMAIN-CONTAINING PROTEIN"/>
    <property type="match status" value="1"/>
</dbReference>
<dbReference type="Gene3D" id="3.40.50.1820">
    <property type="entry name" value="alpha/beta hydrolase"/>
    <property type="match status" value="1"/>
</dbReference>
<dbReference type="EMBL" id="CAVMBE010000064">
    <property type="protein sequence ID" value="CAK4032473.1"/>
    <property type="molecule type" value="Genomic_DNA"/>
</dbReference>
<dbReference type="InterPro" id="IPR050300">
    <property type="entry name" value="GDXG_lipolytic_enzyme"/>
</dbReference>
<evidence type="ECO:0000313" key="3">
    <source>
        <dbReference type="EMBL" id="CAK4032473.1"/>
    </source>
</evidence>
<feature type="domain" description="Alpha/beta hydrolase fold-3" evidence="2">
    <location>
        <begin position="58"/>
        <end position="302"/>
    </location>
</feature>
<protein>
    <submittedName>
        <fullName evidence="3">Alpha beta-hydrolase</fullName>
    </submittedName>
</protein>
<accession>A0AAI8Z4T6</accession>
<keyword evidence="4" id="KW-1185">Reference proteome</keyword>
<sequence>MPVMLKSTPGASIHPKFKDFLLTDIQYKTVHGIPIPATILLPTHIAHKPGRYPVAIRWHGGGFGTGHRLYGDWYASFILELYKKHNAIGITVDYRLAPEANGMEILQDLKDFYTWLFAPASNLAAALPEGVEPDLTSVLVSGESAGGWLAIQSALTQPAGRFAAVIAQYAMIDLRDGHYTQHYHKQIFGCPQYDAAEFHAYVASLKGDEVVSSRSLPSDEAAQQRTITMFQQGLYARFFGRERELYPLEMLDGVAYETPIWVLHGERDSAVPIEGSKKLVEKLKGGKASVHTSFVEGEEHGFDLLGANGQQAGLETTTWVKEGVEFIERFWPKRQ</sequence>
<gene>
    <name evidence="3" type="ORF">LECACI_7A007631</name>
</gene>
<dbReference type="AlphaFoldDB" id="A0AAI8Z4T6"/>
<name>A0AAI8Z4T6_9PEZI</name>
<evidence type="ECO:0000256" key="1">
    <source>
        <dbReference type="ARBA" id="ARBA00022801"/>
    </source>
</evidence>
<dbReference type="PANTHER" id="PTHR48081">
    <property type="entry name" value="AB HYDROLASE SUPERFAMILY PROTEIN C4A8.06C"/>
    <property type="match status" value="1"/>
</dbReference>